<dbReference type="InterPro" id="IPR046349">
    <property type="entry name" value="C1-like_sf"/>
</dbReference>
<dbReference type="InterPro" id="IPR051366">
    <property type="entry name" value="DEF8"/>
</dbReference>
<dbReference type="PANTHER" id="PTHR12326">
    <property type="entry name" value="PLECKSTRIN HOMOLOGY DOMAIN CONTAINING PROTEIN"/>
    <property type="match status" value="1"/>
</dbReference>
<dbReference type="SMART" id="SM01175">
    <property type="entry name" value="DUF4206"/>
    <property type="match status" value="1"/>
</dbReference>
<keyword evidence="3" id="KW-0863">Zinc-finger</keyword>
<evidence type="ECO:0000256" key="2">
    <source>
        <dbReference type="ARBA" id="ARBA00022737"/>
    </source>
</evidence>
<proteinExistence type="inferred from homology"/>
<evidence type="ECO:0000256" key="6">
    <source>
        <dbReference type="SAM" id="MobiDB-lite"/>
    </source>
</evidence>
<keyword evidence="1" id="KW-0479">Metal-binding</keyword>
<dbReference type="PROSITE" id="PS00479">
    <property type="entry name" value="ZF_DAG_PE_1"/>
    <property type="match status" value="1"/>
</dbReference>
<dbReference type="SUPFAM" id="SSF57889">
    <property type="entry name" value="Cysteine-rich domain"/>
    <property type="match status" value="1"/>
</dbReference>
<dbReference type="Gene3D" id="3.30.60.20">
    <property type="match status" value="1"/>
</dbReference>
<dbReference type="EMBL" id="JAODUP010000835">
    <property type="protein sequence ID" value="KAK2143509.1"/>
    <property type="molecule type" value="Genomic_DNA"/>
</dbReference>
<evidence type="ECO:0000313" key="9">
    <source>
        <dbReference type="Proteomes" id="UP001208570"/>
    </source>
</evidence>
<comment type="caution">
    <text evidence="8">The sequence shown here is derived from an EMBL/GenBank/DDBJ whole genome shotgun (WGS) entry which is preliminary data.</text>
</comment>
<dbReference type="Pfam" id="PF00130">
    <property type="entry name" value="C1_1"/>
    <property type="match status" value="1"/>
</dbReference>
<keyword evidence="9" id="KW-1185">Reference proteome</keyword>
<organism evidence="8 9">
    <name type="scientific">Paralvinella palmiformis</name>
    <dbReference type="NCBI Taxonomy" id="53620"/>
    <lineage>
        <taxon>Eukaryota</taxon>
        <taxon>Metazoa</taxon>
        <taxon>Spiralia</taxon>
        <taxon>Lophotrochozoa</taxon>
        <taxon>Annelida</taxon>
        <taxon>Polychaeta</taxon>
        <taxon>Sedentaria</taxon>
        <taxon>Canalipalpata</taxon>
        <taxon>Terebellida</taxon>
        <taxon>Terebelliformia</taxon>
        <taxon>Alvinellidae</taxon>
        <taxon>Paralvinella</taxon>
    </lineage>
</organism>
<feature type="compositionally biased region" description="Pro residues" evidence="6">
    <location>
        <begin position="630"/>
        <end position="661"/>
    </location>
</feature>
<evidence type="ECO:0000256" key="3">
    <source>
        <dbReference type="ARBA" id="ARBA00022771"/>
    </source>
</evidence>
<dbReference type="AlphaFoldDB" id="A0AAD9IZC2"/>
<evidence type="ECO:0000259" key="7">
    <source>
        <dbReference type="PROSITE" id="PS50081"/>
    </source>
</evidence>
<dbReference type="PROSITE" id="PS50081">
    <property type="entry name" value="ZF_DAG_PE_2"/>
    <property type="match status" value="1"/>
</dbReference>
<name>A0AAD9IZC2_9ANNE</name>
<dbReference type="PANTHER" id="PTHR12326:SF3">
    <property type="entry name" value="DIFFERENTIALLY EXPRESSED IN FDCP 8 HOMOLOG"/>
    <property type="match status" value="1"/>
</dbReference>
<dbReference type="CDD" id="cd20819">
    <property type="entry name" value="C1_DEF8"/>
    <property type="match status" value="1"/>
</dbReference>
<evidence type="ECO:0000256" key="1">
    <source>
        <dbReference type="ARBA" id="ARBA00022723"/>
    </source>
</evidence>
<keyword evidence="2" id="KW-0677">Repeat</keyword>
<comment type="similarity">
    <text evidence="5">Belongs to the DEF8 family.</text>
</comment>
<sequence length="667" mass="76130">MAASLPASRTGKKRHVLETATATVQFTGCLQQGDDTESDSSSSCGIVHDHEPVITKHSRQDDISTDINQPSNSRVGVIAGLNKIHDTSHSAEDIGVMDANTDDGAGPCFHGDKQSDRTIEDNQEGEFIRPVRFNPFNREDFEEEDDQFPDDMVSNSNCSRSIQSCEDSLDNPELHIKEDYFAQPEDHISLMSIEDLVKAITECKEQVVLAPSGGDKKKNLTHQLIQLRLQLAEAKERTTQEEEGVRSVTGHLFMMKVNQRSRRYCEQCNTAIWGVVQTWYRCKNCGFCCHEKCLDLVRRTCAHVKVQENPEYILTICPEKTLASQNYKCAECRSDISFHASQYEPRLCDYSGCWYCSQCHWNDHTIIPARVLHNWDFETKKVCRASKQFLKLMQKRAVLRVLDINPMLFNFVDELSDVKKLREEILIMKQYFLRCKGALKSKLLLQLKNRQHFVDNSDMYSLIDLQDIANDVLLPELVKIHASFAQHIKTDCPFCQTKGSLCALCDERELLFPFDGITIVCSVCSAVLHSHGDDDDGGDDDDDKTRSGLLGRDLDWDTDPSACRYHPPFDVIRRIAITTYCHCDCVYDLNVMLKTHSSRHTRLGLGWDKSNWDRSILESKYRRLDTILDFPPPHPEPNLPPPHPEIDLPPPHPEPDFPPPHPEPKWE</sequence>
<dbReference type="InterPro" id="IPR025258">
    <property type="entry name" value="RH_dom"/>
</dbReference>
<feature type="domain" description="Phorbol-ester/DAG-type" evidence="7">
    <location>
        <begin position="250"/>
        <end position="301"/>
    </location>
</feature>
<protein>
    <recommendedName>
        <fullName evidence="7">Phorbol-ester/DAG-type domain-containing protein</fullName>
    </recommendedName>
</protein>
<dbReference type="InterPro" id="IPR002219">
    <property type="entry name" value="PKC_DAG/PE"/>
</dbReference>
<dbReference type="InterPro" id="IPR047983">
    <property type="entry name" value="DEF8_C1"/>
</dbReference>
<feature type="region of interest" description="Disordered" evidence="6">
    <location>
        <begin position="629"/>
        <end position="667"/>
    </location>
</feature>
<evidence type="ECO:0000256" key="5">
    <source>
        <dbReference type="ARBA" id="ARBA00029450"/>
    </source>
</evidence>
<gene>
    <name evidence="8" type="ORF">LSH36_835g00037</name>
</gene>
<dbReference type="Proteomes" id="UP001208570">
    <property type="component" value="Unassembled WGS sequence"/>
</dbReference>
<dbReference type="Pfam" id="PF13901">
    <property type="entry name" value="RH_dom"/>
    <property type="match status" value="1"/>
</dbReference>
<accession>A0AAD9IZC2</accession>
<reference evidence="8" key="1">
    <citation type="journal article" date="2023" name="Mol. Biol. Evol.">
        <title>Third-Generation Sequencing Reveals the Adaptive Role of the Epigenome in Three Deep-Sea Polychaetes.</title>
        <authorList>
            <person name="Perez M."/>
            <person name="Aroh O."/>
            <person name="Sun Y."/>
            <person name="Lan Y."/>
            <person name="Juniper S.K."/>
            <person name="Young C.R."/>
            <person name="Angers B."/>
            <person name="Qian P.Y."/>
        </authorList>
    </citation>
    <scope>NUCLEOTIDE SEQUENCE</scope>
    <source>
        <strain evidence="8">P08H-3</strain>
    </source>
</reference>
<evidence type="ECO:0000313" key="8">
    <source>
        <dbReference type="EMBL" id="KAK2143509.1"/>
    </source>
</evidence>
<evidence type="ECO:0000256" key="4">
    <source>
        <dbReference type="ARBA" id="ARBA00022833"/>
    </source>
</evidence>
<dbReference type="SMART" id="SM00109">
    <property type="entry name" value="C1"/>
    <property type="match status" value="1"/>
</dbReference>
<dbReference type="GO" id="GO:0008270">
    <property type="term" value="F:zinc ion binding"/>
    <property type="evidence" value="ECO:0007669"/>
    <property type="project" value="UniProtKB-KW"/>
</dbReference>
<keyword evidence="4" id="KW-0862">Zinc</keyword>